<accession>X6N0G7</accession>
<feature type="region of interest" description="Disordered" evidence="1">
    <location>
        <begin position="35"/>
        <end position="60"/>
    </location>
</feature>
<sequence>MRGEKSYTIIYLFICLFLIPCIHDIRRVTTQPIENEEKEEQEAERKEEKTAKRTRNNSILASEDQMDHQRNLHALARLGIATTPVTRLSKYHVHDKFQLECAYAHLLSVSGKVIQATKLFMKWLRVINQYKLFPCNNPRAEWYFHHFYALHLHHKCDTLVQLNMVEQPLQKAYSHYQLALKYRTESIEDLFHFAQLCVLDEFKEYQKAKEMLTRAHEIDKRVYVIQHGYQPLMNLIQTKLSEKENKKEQKIAK</sequence>
<evidence type="ECO:0000313" key="3">
    <source>
        <dbReference type="EMBL" id="ETO19561.1"/>
    </source>
</evidence>
<protein>
    <submittedName>
        <fullName evidence="3">Uncharacterized protein</fullName>
    </submittedName>
</protein>
<dbReference type="EMBL" id="ASPP01013530">
    <property type="protein sequence ID" value="ETO19561.1"/>
    <property type="molecule type" value="Genomic_DNA"/>
</dbReference>
<proteinExistence type="predicted"/>
<dbReference type="AlphaFoldDB" id="X6N0G7"/>
<keyword evidence="2" id="KW-0812">Transmembrane</keyword>
<evidence type="ECO:0000256" key="2">
    <source>
        <dbReference type="SAM" id="Phobius"/>
    </source>
</evidence>
<dbReference type="Proteomes" id="UP000023152">
    <property type="component" value="Unassembled WGS sequence"/>
</dbReference>
<evidence type="ECO:0000256" key="1">
    <source>
        <dbReference type="SAM" id="MobiDB-lite"/>
    </source>
</evidence>
<organism evidence="3 4">
    <name type="scientific">Reticulomyxa filosa</name>
    <dbReference type="NCBI Taxonomy" id="46433"/>
    <lineage>
        <taxon>Eukaryota</taxon>
        <taxon>Sar</taxon>
        <taxon>Rhizaria</taxon>
        <taxon>Retaria</taxon>
        <taxon>Foraminifera</taxon>
        <taxon>Monothalamids</taxon>
        <taxon>Reticulomyxidae</taxon>
        <taxon>Reticulomyxa</taxon>
    </lineage>
</organism>
<dbReference type="SUPFAM" id="SSF81901">
    <property type="entry name" value="HCP-like"/>
    <property type="match status" value="1"/>
</dbReference>
<keyword evidence="2" id="KW-0472">Membrane</keyword>
<feature type="transmembrane region" description="Helical" evidence="2">
    <location>
        <begin position="6"/>
        <end position="25"/>
    </location>
</feature>
<keyword evidence="2" id="KW-1133">Transmembrane helix</keyword>
<keyword evidence="4" id="KW-1185">Reference proteome</keyword>
<comment type="caution">
    <text evidence="3">The sequence shown here is derived from an EMBL/GenBank/DDBJ whole genome shotgun (WGS) entry which is preliminary data.</text>
</comment>
<name>X6N0G7_RETFI</name>
<evidence type="ECO:0000313" key="4">
    <source>
        <dbReference type="Proteomes" id="UP000023152"/>
    </source>
</evidence>
<reference evidence="3 4" key="1">
    <citation type="journal article" date="2013" name="Curr. Biol.">
        <title>The Genome of the Foraminiferan Reticulomyxa filosa.</title>
        <authorList>
            <person name="Glockner G."/>
            <person name="Hulsmann N."/>
            <person name="Schleicher M."/>
            <person name="Noegel A.A."/>
            <person name="Eichinger L."/>
            <person name="Gallinger C."/>
            <person name="Pawlowski J."/>
            <person name="Sierra R."/>
            <person name="Euteneuer U."/>
            <person name="Pillet L."/>
            <person name="Moustafa A."/>
            <person name="Platzer M."/>
            <person name="Groth M."/>
            <person name="Szafranski K."/>
            <person name="Schliwa M."/>
        </authorList>
    </citation>
    <scope>NUCLEOTIDE SEQUENCE [LARGE SCALE GENOMIC DNA]</scope>
</reference>
<gene>
    <name evidence="3" type="ORF">RFI_17668</name>
</gene>